<proteinExistence type="predicted"/>
<feature type="signal peptide" evidence="2">
    <location>
        <begin position="1"/>
        <end position="16"/>
    </location>
</feature>
<dbReference type="EMBL" id="JAULSW010000002">
    <property type="protein sequence ID" value="KAK3390110.1"/>
    <property type="molecule type" value="Genomic_DNA"/>
</dbReference>
<evidence type="ECO:0000313" key="3">
    <source>
        <dbReference type="EMBL" id="KAK3390110.1"/>
    </source>
</evidence>
<evidence type="ECO:0000256" key="1">
    <source>
        <dbReference type="SAM" id="MobiDB-lite"/>
    </source>
</evidence>
<protein>
    <recommendedName>
        <fullName evidence="5">SSCRP protein</fullName>
    </recommendedName>
</protein>
<comment type="caution">
    <text evidence="3">The sequence shown here is derived from an EMBL/GenBank/DDBJ whole genome shotgun (WGS) entry which is preliminary data.</text>
</comment>
<name>A0AAE0NYT0_9PEZI</name>
<evidence type="ECO:0008006" key="5">
    <source>
        <dbReference type="Google" id="ProtNLM"/>
    </source>
</evidence>
<gene>
    <name evidence="3" type="ORF">B0H63DRAFT_464803</name>
</gene>
<reference evidence="3" key="1">
    <citation type="journal article" date="2023" name="Mol. Phylogenet. Evol.">
        <title>Genome-scale phylogeny and comparative genomics of the fungal order Sordariales.</title>
        <authorList>
            <person name="Hensen N."/>
            <person name="Bonometti L."/>
            <person name="Westerberg I."/>
            <person name="Brannstrom I.O."/>
            <person name="Guillou S."/>
            <person name="Cros-Aarteil S."/>
            <person name="Calhoun S."/>
            <person name="Haridas S."/>
            <person name="Kuo A."/>
            <person name="Mondo S."/>
            <person name="Pangilinan J."/>
            <person name="Riley R."/>
            <person name="LaButti K."/>
            <person name="Andreopoulos B."/>
            <person name="Lipzen A."/>
            <person name="Chen C."/>
            <person name="Yan M."/>
            <person name="Daum C."/>
            <person name="Ng V."/>
            <person name="Clum A."/>
            <person name="Steindorff A."/>
            <person name="Ohm R.A."/>
            <person name="Martin F."/>
            <person name="Silar P."/>
            <person name="Natvig D.O."/>
            <person name="Lalanne C."/>
            <person name="Gautier V."/>
            <person name="Ament-Velasquez S.L."/>
            <person name="Kruys A."/>
            <person name="Hutchinson M.I."/>
            <person name="Powell A.J."/>
            <person name="Barry K."/>
            <person name="Miller A.N."/>
            <person name="Grigoriev I.V."/>
            <person name="Debuchy R."/>
            <person name="Gladieux P."/>
            <person name="Hiltunen Thoren M."/>
            <person name="Johannesson H."/>
        </authorList>
    </citation>
    <scope>NUCLEOTIDE SEQUENCE</scope>
    <source>
        <strain evidence="3">CBS 232.78</strain>
    </source>
</reference>
<accession>A0AAE0NYT0</accession>
<reference evidence="3" key="2">
    <citation type="submission" date="2023-06" db="EMBL/GenBank/DDBJ databases">
        <authorList>
            <consortium name="Lawrence Berkeley National Laboratory"/>
            <person name="Haridas S."/>
            <person name="Hensen N."/>
            <person name="Bonometti L."/>
            <person name="Westerberg I."/>
            <person name="Brannstrom I.O."/>
            <person name="Guillou S."/>
            <person name="Cros-Aarteil S."/>
            <person name="Calhoun S."/>
            <person name="Kuo A."/>
            <person name="Mondo S."/>
            <person name="Pangilinan J."/>
            <person name="Riley R."/>
            <person name="LaButti K."/>
            <person name="Andreopoulos B."/>
            <person name="Lipzen A."/>
            <person name="Chen C."/>
            <person name="Yanf M."/>
            <person name="Daum C."/>
            <person name="Ng V."/>
            <person name="Clum A."/>
            <person name="Steindorff A."/>
            <person name="Ohm R."/>
            <person name="Martin F."/>
            <person name="Silar P."/>
            <person name="Natvig D."/>
            <person name="Lalanne C."/>
            <person name="Gautier V."/>
            <person name="Ament-velasquez S.L."/>
            <person name="Kruys A."/>
            <person name="Hutchinson M.I."/>
            <person name="Powell A.J."/>
            <person name="Barry K."/>
            <person name="Miller A.N."/>
            <person name="Grigoriev I.V."/>
            <person name="Debuchy R."/>
            <person name="Gladieux P."/>
            <person name="Thoren M.H."/>
            <person name="Johannesson H."/>
        </authorList>
    </citation>
    <scope>NUCLEOTIDE SEQUENCE</scope>
    <source>
        <strain evidence="3">CBS 232.78</strain>
    </source>
</reference>
<evidence type="ECO:0000256" key="2">
    <source>
        <dbReference type="SAM" id="SignalP"/>
    </source>
</evidence>
<feature type="chain" id="PRO_5042236667" description="SSCRP protein" evidence="2">
    <location>
        <begin position="17"/>
        <end position="142"/>
    </location>
</feature>
<evidence type="ECO:0000313" key="4">
    <source>
        <dbReference type="Proteomes" id="UP001285441"/>
    </source>
</evidence>
<feature type="region of interest" description="Disordered" evidence="1">
    <location>
        <begin position="110"/>
        <end position="142"/>
    </location>
</feature>
<dbReference type="AlphaFoldDB" id="A0AAE0NYT0"/>
<organism evidence="3 4">
    <name type="scientific">Podospora didyma</name>
    <dbReference type="NCBI Taxonomy" id="330526"/>
    <lineage>
        <taxon>Eukaryota</taxon>
        <taxon>Fungi</taxon>
        <taxon>Dikarya</taxon>
        <taxon>Ascomycota</taxon>
        <taxon>Pezizomycotina</taxon>
        <taxon>Sordariomycetes</taxon>
        <taxon>Sordariomycetidae</taxon>
        <taxon>Sordariales</taxon>
        <taxon>Podosporaceae</taxon>
        <taxon>Podospora</taxon>
    </lineage>
</organism>
<keyword evidence="2" id="KW-0732">Signal</keyword>
<sequence length="142" mass="15073">MAKLAIIFALATSAAGAVIRSTAAVSAFKTPCPLDKDICGWALQSLYGYDNEYLAEVTTAANQNAGQGTIIYDSIYNCYPDGEIVWSAWCGGGGKCDKAVSNNAHALCKGEPVDTGRAPPTFEPEYPPDEPLEPPSDESLFF</sequence>
<dbReference type="Proteomes" id="UP001285441">
    <property type="component" value="Unassembled WGS sequence"/>
</dbReference>
<feature type="compositionally biased region" description="Acidic residues" evidence="1">
    <location>
        <begin position="126"/>
        <end position="136"/>
    </location>
</feature>
<keyword evidence="4" id="KW-1185">Reference proteome</keyword>